<dbReference type="CDD" id="cd00172">
    <property type="entry name" value="serpin"/>
    <property type="match status" value="1"/>
</dbReference>
<organism evidence="6">
    <name type="scientific">Tetraselmis sp. GSL018</name>
    <dbReference type="NCBI Taxonomy" id="582737"/>
    <lineage>
        <taxon>Eukaryota</taxon>
        <taxon>Viridiplantae</taxon>
        <taxon>Chlorophyta</taxon>
        <taxon>core chlorophytes</taxon>
        <taxon>Chlorodendrophyceae</taxon>
        <taxon>Chlorodendrales</taxon>
        <taxon>Chlorodendraceae</taxon>
        <taxon>Tetraselmis</taxon>
    </lineage>
</organism>
<evidence type="ECO:0000256" key="2">
    <source>
        <dbReference type="RuleBase" id="RU000411"/>
    </source>
</evidence>
<name>A0A061RXC6_9CHLO</name>
<dbReference type="InterPro" id="IPR042178">
    <property type="entry name" value="Serpin_sf_1"/>
</dbReference>
<feature type="domain" description="Serpin" evidence="4">
    <location>
        <begin position="47"/>
        <end position="429"/>
    </location>
</feature>
<gene>
    <name evidence="6" type="primary">SERPINB</name>
    <name evidence="5" type="ORF">TSPGSL018_13031</name>
    <name evidence="6" type="ORF">TSPGSL018_23803</name>
</gene>
<feature type="signal peptide" evidence="3">
    <location>
        <begin position="1"/>
        <end position="26"/>
    </location>
</feature>
<keyword evidence="3" id="KW-0732">Signal</keyword>
<dbReference type="EMBL" id="GBEZ01010483">
    <property type="protein sequence ID" value="JAC75196.1"/>
    <property type="molecule type" value="Transcribed_RNA"/>
</dbReference>
<evidence type="ECO:0000313" key="6">
    <source>
        <dbReference type="EMBL" id="JAC75196.1"/>
    </source>
</evidence>
<dbReference type="SMART" id="SM00093">
    <property type="entry name" value="SERPIN"/>
    <property type="match status" value="1"/>
</dbReference>
<feature type="chain" id="PRO_5007370782" evidence="3">
    <location>
        <begin position="27"/>
        <end position="430"/>
    </location>
</feature>
<dbReference type="InterPro" id="IPR000215">
    <property type="entry name" value="Serpin_fam"/>
</dbReference>
<dbReference type="EMBL" id="GBEZ01019928">
    <property type="protein sequence ID" value="JAC66692.1"/>
    <property type="molecule type" value="Transcribed_RNA"/>
</dbReference>
<protein>
    <submittedName>
        <fullName evidence="6">Serpin B</fullName>
    </submittedName>
</protein>
<reference evidence="6" key="1">
    <citation type="submission" date="2014-05" db="EMBL/GenBank/DDBJ databases">
        <title>The transcriptome of the halophilic microalga Tetraselmis sp. GSL018 isolated from the Great Salt Lake, Utah.</title>
        <authorList>
            <person name="Jinkerson R.E."/>
            <person name="D'Adamo S."/>
            <person name="Posewitz M.C."/>
        </authorList>
    </citation>
    <scope>NUCLEOTIDE SEQUENCE</scope>
    <source>
        <strain evidence="6">GSL018</strain>
    </source>
</reference>
<dbReference type="PANTHER" id="PTHR11461">
    <property type="entry name" value="SERINE PROTEASE INHIBITOR, SERPIN"/>
    <property type="match status" value="1"/>
</dbReference>
<dbReference type="Gene3D" id="3.30.497.10">
    <property type="entry name" value="Antithrombin, subunit I, domain 2"/>
    <property type="match status" value="1"/>
</dbReference>
<dbReference type="PROSITE" id="PS00284">
    <property type="entry name" value="SERPIN"/>
    <property type="match status" value="1"/>
</dbReference>
<evidence type="ECO:0000256" key="3">
    <source>
        <dbReference type="SAM" id="SignalP"/>
    </source>
</evidence>
<dbReference type="GO" id="GO:0004867">
    <property type="term" value="F:serine-type endopeptidase inhibitor activity"/>
    <property type="evidence" value="ECO:0007669"/>
    <property type="project" value="InterPro"/>
</dbReference>
<accession>A0A061RXC6</accession>
<dbReference type="InterPro" id="IPR036186">
    <property type="entry name" value="Serpin_sf"/>
</dbReference>
<dbReference type="InterPro" id="IPR023796">
    <property type="entry name" value="Serpin_dom"/>
</dbReference>
<dbReference type="GO" id="GO:0005615">
    <property type="term" value="C:extracellular space"/>
    <property type="evidence" value="ECO:0007669"/>
    <property type="project" value="InterPro"/>
</dbReference>
<dbReference type="AlphaFoldDB" id="A0A061RXC6"/>
<dbReference type="Gene3D" id="2.30.39.10">
    <property type="entry name" value="Alpha-1-antitrypsin, domain 1"/>
    <property type="match status" value="1"/>
</dbReference>
<dbReference type="PANTHER" id="PTHR11461:SF211">
    <property type="entry name" value="GH10112P-RELATED"/>
    <property type="match status" value="1"/>
</dbReference>
<sequence>MFPKLYRGLPVCFCLCAAYVFCVARAADIASDADIALGVSAVNGFGFSLLSQLERTNSTGNVLISPLSISSAVGLTAEGVTADSEALAQLSSVFEGLEFPEDLEFLPSLIRLTVEGSSGVNLTSANSVWLNPEFAEGVKQSFKDNVRQRYGAQIQEFQSGQQVNAWVANVTRGLIDQAVDPSLSPSDVAAMLVNANHFKGLWTVPFETGNTQPGEFFNSNGPATVQMMGQPPSKSDYGYSSLDINGVAVEVVELGFGQASDFSALVILPRMTAEEKAALGAPQPASNRLSEIIDGLAERPQVWGEINAALASTKGAMDVGLRMPRFKAESEFDLMTPFKKMGVTGIFEREAGNFEGMSESLQVYVDKITHKTVLEVNEEGAEAAAVTAFQIVPLSLRPTVVVQVDHPFLFAIQSKKTGMILFAGAMESLA</sequence>
<dbReference type="SUPFAM" id="SSF56574">
    <property type="entry name" value="Serpins"/>
    <property type="match status" value="1"/>
</dbReference>
<dbReference type="InterPro" id="IPR042185">
    <property type="entry name" value="Serpin_sf_2"/>
</dbReference>
<evidence type="ECO:0000256" key="1">
    <source>
        <dbReference type="ARBA" id="ARBA00009500"/>
    </source>
</evidence>
<proteinExistence type="inferred from homology"/>
<comment type="similarity">
    <text evidence="1 2">Belongs to the serpin family.</text>
</comment>
<dbReference type="Pfam" id="PF00079">
    <property type="entry name" value="Serpin"/>
    <property type="match status" value="1"/>
</dbReference>
<dbReference type="InterPro" id="IPR023795">
    <property type="entry name" value="Serpin_CS"/>
</dbReference>
<evidence type="ECO:0000259" key="4">
    <source>
        <dbReference type="SMART" id="SM00093"/>
    </source>
</evidence>
<evidence type="ECO:0000313" key="5">
    <source>
        <dbReference type="EMBL" id="JAC66692.1"/>
    </source>
</evidence>